<dbReference type="SUPFAM" id="SSF51730">
    <property type="entry name" value="FAD-linked oxidoreductase"/>
    <property type="match status" value="1"/>
</dbReference>
<dbReference type="SUPFAM" id="SSF82282">
    <property type="entry name" value="Homocysteine S-methyltransferase"/>
    <property type="match status" value="1"/>
</dbReference>
<comment type="cofactor">
    <cofactor evidence="8">
        <name>Zn(2+)</name>
        <dbReference type="ChEBI" id="CHEBI:29105"/>
    </cofactor>
</comment>
<dbReference type="NCBIfam" id="NF006396">
    <property type="entry name" value="PRK08645.1"/>
    <property type="match status" value="1"/>
</dbReference>
<feature type="binding site" evidence="8">
    <location>
        <position position="219"/>
    </location>
    <ligand>
        <name>Zn(2+)</name>
        <dbReference type="ChEBI" id="CHEBI:29105"/>
    </ligand>
</feature>
<dbReference type="Gene3D" id="3.20.20.220">
    <property type="match status" value="1"/>
</dbReference>
<evidence type="ECO:0000256" key="5">
    <source>
        <dbReference type="ARBA" id="ARBA00022679"/>
    </source>
</evidence>
<dbReference type="InterPro" id="IPR036589">
    <property type="entry name" value="HCY_dom_sf"/>
</dbReference>
<keyword evidence="8" id="KW-0862">Zinc</keyword>
<dbReference type="Gene3D" id="3.20.20.330">
    <property type="entry name" value="Homocysteine-binding-like domain"/>
    <property type="match status" value="1"/>
</dbReference>
<keyword evidence="7 11" id="KW-0560">Oxidoreductase</keyword>
<keyword evidence="12" id="KW-1185">Reference proteome</keyword>
<accession>A0A498CXL7</accession>
<evidence type="ECO:0000313" key="12">
    <source>
        <dbReference type="Proteomes" id="UP000276301"/>
    </source>
</evidence>
<evidence type="ECO:0000256" key="6">
    <source>
        <dbReference type="ARBA" id="ARBA00022827"/>
    </source>
</evidence>
<feature type="compositionally biased region" description="Low complexity" evidence="9">
    <location>
        <begin position="306"/>
        <end position="320"/>
    </location>
</feature>
<evidence type="ECO:0000256" key="3">
    <source>
        <dbReference type="ARBA" id="ARBA00022603"/>
    </source>
</evidence>
<organism evidence="11 12">
    <name type="scientific">Anaerotruncus massiliensis</name>
    <name type="common">ex Liu et al. 2021</name>
    <dbReference type="NCBI Taxonomy" id="2321404"/>
    <lineage>
        <taxon>Bacteria</taxon>
        <taxon>Bacillati</taxon>
        <taxon>Bacillota</taxon>
        <taxon>Clostridia</taxon>
        <taxon>Eubacteriales</taxon>
        <taxon>Oscillospiraceae</taxon>
        <taxon>Anaerotruncus</taxon>
    </lineage>
</organism>
<evidence type="ECO:0000259" key="10">
    <source>
        <dbReference type="PROSITE" id="PS50970"/>
    </source>
</evidence>
<dbReference type="GO" id="GO:0004489">
    <property type="term" value="F:methylenetetrahydrofolate reductase [NAD(P)H] activity"/>
    <property type="evidence" value="ECO:0007669"/>
    <property type="project" value="UniProtKB-EC"/>
</dbReference>
<evidence type="ECO:0000256" key="8">
    <source>
        <dbReference type="PROSITE-ProRule" id="PRU00333"/>
    </source>
</evidence>
<sequence length="609" mass="65449">MSTRYWKFPAGYATIYWNHILIRKVGTSMPLDPSRPLLFDGAFGTYYYSLTGDEAPCELANLTSPDTVLRIHREYLAAGARAVKTNTFAANPVSLPDPEQLSRVIEAGWSLAERAAKETGARVFADIGGNNAETAPGDYLAVAERFLELGAREFLFETLASFDEVLPALGLIRERVPGATVFVSFAVSQDGYSRRGHYCRVLLEAAENCPLVDAAGFNCACGPSHMANLLRNLGPCRKPLIAMPNSGYPSSINGRVLFEDNAGYFAQKLAALYEAGAEILGGCCGTTPRHITLAAEALAAAARPAGTGLPGPSVPGPGAAAPGGGRPGARRKTIAVELDPPFDYDCSFILSASAELRRGGVDFITVTDSPLSRTRADSLMTAAKIRREAGIEVLPHISCRDKNHIALRAGLLGAAFEGISHVLVVTGDPPTQTESRGRDGVFHLSSFDLISYIHSMNTEVFAKNPFVVGGALNVNAVNFPRELERAKKKLSLGASALFTQPIFSDAAVENFLTARRELDCRLFAGILPVAGYKNALFLINEVSGIEIPPQVVEALRDKTLEEAAKISIAYSAGIARRVYDAADGFYIMTPLRKIAIVHGLIEEIRREET</sequence>
<dbReference type="AlphaFoldDB" id="A0A498CXL7"/>
<protein>
    <submittedName>
        <fullName evidence="11">Bifunctional homocysteine S-methyltransferase/methylenetetrahydrofolate reductase</fullName>
        <ecNumber evidence="11">1.5.1.20</ecNumber>
        <ecNumber evidence="11">2.1.1.10</ecNumber>
    </submittedName>
</protein>
<dbReference type="InterPro" id="IPR003726">
    <property type="entry name" value="HCY_dom"/>
</dbReference>
<dbReference type="EC" id="2.1.1.10" evidence="11"/>
<dbReference type="GO" id="GO:0032259">
    <property type="term" value="P:methylation"/>
    <property type="evidence" value="ECO:0007669"/>
    <property type="project" value="UniProtKB-KW"/>
</dbReference>
<dbReference type="PANTHER" id="PTHR11103:SF18">
    <property type="entry name" value="SLR1189 PROTEIN"/>
    <property type="match status" value="1"/>
</dbReference>
<feature type="domain" description="Hcy-binding" evidence="10">
    <location>
        <begin position="25"/>
        <end position="298"/>
    </location>
</feature>
<evidence type="ECO:0000256" key="4">
    <source>
        <dbReference type="ARBA" id="ARBA00022630"/>
    </source>
</evidence>
<comment type="caution">
    <text evidence="11">The sequence shown here is derived from an EMBL/GenBank/DDBJ whole genome shotgun (WGS) entry which is preliminary data.</text>
</comment>
<dbReference type="EMBL" id="RCHT01000034">
    <property type="protein sequence ID" value="RLL08190.1"/>
    <property type="molecule type" value="Genomic_DNA"/>
</dbReference>
<evidence type="ECO:0000256" key="2">
    <source>
        <dbReference type="ARBA" id="ARBA00004777"/>
    </source>
</evidence>
<dbReference type="Pfam" id="PF02219">
    <property type="entry name" value="MTHFR"/>
    <property type="match status" value="1"/>
</dbReference>
<keyword evidence="8" id="KW-0479">Metal-binding</keyword>
<dbReference type="InterPro" id="IPR003171">
    <property type="entry name" value="Mehydrof_redctse-like"/>
</dbReference>
<dbReference type="UniPathway" id="UPA00193"/>
<comment type="pathway">
    <text evidence="2">One-carbon metabolism; tetrahydrofolate interconversion.</text>
</comment>
<dbReference type="EC" id="1.5.1.20" evidence="11"/>
<dbReference type="GO" id="GO:0008168">
    <property type="term" value="F:methyltransferase activity"/>
    <property type="evidence" value="ECO:0007669"/>
    <property type="project" value="UniProtKB-UniRule"/>
</dbReference>
<dbReference type="Pfam" id="PF02574">
    <property type="entry name" value="S-methyl_trans"/>
    <property type="match status" value="1"/>
</dbReference>
<dbReference type="GO" id="GO:0035999">
    <property type="term" value="P:tetrahydrofolate interconversion"/>
    <property type="evidence" value="ECO:0007669"/>
    <property type="project" value="UniProtKB-UniPathway"/>
</dbReference>
<dbReference type="GO" id="GO:0006555">
    <property type="term" value="P:methionine metabolic process"/>
    <property type="evidence" value="ECO:0007669"/>
    <property type="project" value="InterPro"/>
</dbReference>
<reference evidence="11 12" key="1">
    <citation type="submission" date="2018-10" db="EMBL/GenBank/DDBJ databases">
        <title>Anaerotruncus faecis sp. nov., isolated from human feces.</title>
        <authorList>
            <person name="Wang Y.-J."/>
        </authorList>
    </citation>
    <scope>NUCLEOTIDE SEQUENCE [LARGE SCALE GENOMIC DNA]</scope>
    <source>
        <strain evidence="11 12">22A2-44</strain>
    </source>
</reference>
<keyword evidence="3 8" id="KW-0489">Methyltransferase</keyword>
<feature type="region of interest" description="Disordered" evidence="9">
    <location>
        <begin position="306"/>
        <end position="330"/>
    </location>
</feature>
<evidence type="ECO:0000256" key="1">
    <source>
        <dbReference type="ARBA" id="ARBA00001974"/>
    </source>
</evidence>
<dbReference type="PANTHER" id="PTHR11103">
    <property type="entry name" value="SLR1189 PROTEIN"/>
    <property type="match status" value="1"/>
</dbReference>
<gene>
    <name evidence="11" type="ORF">D4A47_12270</name>
</gene>
<evidence type="ECO:0000313" key="11">
    <source>
        <dbReference type="EMBL" id="RLL08190.1"/>
    </source>
</evidence>
<keyword evidence="6" id="KW-0274">FAD</keyword>
<dbReference type="GO" id="GO:0046872">
    <property type="term" value="F:metal ion binding"/>
    <property type="evidence" value="ECO:0007669"/>
    <property type="project" value="UniProtKB-KW"/>
</dbReference>
<keyword evidence="4" id="KW-0285">Flavoprotein</keyword>
<proteinExistence type="predicted"/>
<feature type="binding site" evidence="8">
    <location>
        <position position="283"/>
    </location>
    <ligand>
        <name>Zn(2+)</name>
        <dbReference type="ChEBI" id="CHEBI:29105"/>
    </ligand>
</feature>
<dbReference type="InterPro" id="IPR029041">
    <property type="entry name" value="FAD-linked_oxidoreductase-like"/>
</dbReference>
<evidence type="ECO:0000256" key="9">
    <source>
        <dbReference type="SAM" id="MobiDB-lite"/>
    </source>
</evidence>
<evidence type="ECO:0000256" key="7">
    <source>
        <dbReference type="ARBA" id="ARBA00023002"/>
    </source>
</evidence>
<dbReference type="Proteomes" id="UP000276301">
    <property type="component" value="Unassembled WGS sequence"/>
</dbReference>
<dbReference type="PROSITE" id="PS50970">
    <property type="entry name" value="HCY"/>
    <property type="match status" value="1"/>
</dbReference>
<keyword evidence="5 8" id="KW-0808">Transferase</keyword>
<feature type="binding site" evidence="8">
    <location>
        <position position="284"/>
    </location>
    <ligand>
        <name>Zn(2+)</name>
        <dbReference type="ChEBI" id="CHEBI:29105"/>
    </ligand>
</feature>
<dbReference type="CDD" id="cd00537">
    <property type="entry name" value="MTHFR"/>
    <property type="match status" value="1"/>
</dbReference>
<name>A0A498CXL7_9FIRM</name>
<comment type="cofactor">
    <cofactor evidence="1">
        <name>FAD</name>
        <dbReference type="ChEBI" id="CHEBI:57692"/>
    </cofactor>
</comment>